<organism evidence="10 11">
    <name type="scientific">Candidatus Desulfacyla euxinica</name>
    <dbReference type="NCBI Taxonomy" id="2841693"/>
    <lineage>
        <taxon>Bacteria</taxon>
        <taxon>Deltaproteobacteria</taxon>
        <taxon>Candidatus Desulfacyla</taxon>
    </lineage>
</organism>
<comment type="pathway">
    <text evidence="7">Cell wall biogenesis; peptidoglycan biosynthesis.</text>
</comment>
<dbReference type="Pfam" id="PF00953">
    <property type="entry name" value="Glycos_transf_4"/>
    <property type="match status" value="1"/>
</dbReference>
<evidence type="ECO:0000313" key="11">
    <source>
        <dbReference type="Proteomes" id="UP000650524"/>
    </source>
</evidence>
<keyword evidence="6 7" id="KW-0472">Membrane</keyword>
<sequence length="359" mass="39301">MLYRLIYLFHTDLSWLNVFRYITFRTILASLTALLVCFIFGGWAIKKLGAMQVGEQIRDDGPPSHKLKAGTPTMGGCLILPAIIFATLLWAEPVNIYIWLVMFVILFFGGIGFADDYLKIMKKNSKGLSAASKFSLQISGALVTVLALYFYAGFDSHLNVPFFKNVSPDLGWGYIPFAVFIIVGTSNAVNLTDGLDGLAISPLIVAFASYLVFAYLAGHIKIASYLQIPYLPGAGEISVLCGAVVGAGLGFLWYNAYPAEIFMGDVGSLPLGAVLGTVAVITKQELVLILVGGLFVFEALSVIFQVAYFKLTGGQRIFRMAPIHHHFELKGWPEPKVIVRFWIIAIILALLSISTLKVR</sequence>
<keyword evidence="7 9" id="KW-0479">Metal-binding</keyword>
<feature type="transmembrane region" description="Helical" evidence="7">
    <location>
        <begin position="287"/>
        <end position="309"/>
    </location>
</feature>
<feature type="binding site" evidence="9">
    <location>
        <position position="190"/>
    </location>
    <ligand>
        <name>Mg(2+)</name>
        <dbReference type="ChEBI" id="CHEBI:18420"/>
    </ligand>
</feature>
<protein>
    <recommendedName>
        <fullName evidence="7 8">Phospho-N-acetylmuramoyl-pentapeptide-transferase</fullName>
        <ecNumber evidence="7 8">2.7.8.13</ecNumber>
    </recommendedName>
    <alternativeName>
        <fullName evidence="7">UDP-MurNAc-pentapeptide phosphotransferase</fullName>
    </alternativeName>
</protein>
<dbReference type="InterPro" id="IPR003524">
    <property type="entry name" value="PNAcMuramoyl-5peptid_Trfase"/>
</dbReference>
<dbReference type="GO" id="GO:0046872">
    <property type="term" value="F:metal ion binding"/>
    <property type="evidence" value="ECO:0007669"/>
    <property type="project" value="UniProtKB-KW"/>
</dbReference>
<accession>A0A8J6T9S8</accession>
<dbReference type="Proteomes" id="UP000650524">
    <property type="component" value="Unassembled WGS sequence"/>
</dbReference>
<evidence type="ECO:0000256" key="3">
    <source>
        <dbReference type="ARBA" id="ARBA00022679"/>
    </source>
</evidence>
<evidence type="ECO:0000313" key="10">
    <source>
        <dbReference type="EMBL" id="MBC8178401.1"/>
    </source>
</evidence>
<dbReference type="NCBIfam" id="TIGR00445">
    <property type="entry name" value="mraY"/>
    <property type="match status" value="1"/>
</dbReference>
<evidence type="ECO:0000256" key="9">
    <source>
        <dbReference type="PIRSR" id="PIRSR600715-1"/>
    </source>
</evidence>
<feature type="transmembrane region" description="Helical" evidence="7">
    <location>
        <begin position="198"/>
        <end position="217"/>
    </location>
</feature>
<gene>
    <name evidence="7" type="primary">mraY</name>
    <name evidence="10" type="ORF">H8E19_13425</name>
</gene>
<keyword evidence="7" id="KW-0961">Cell wall biogenesis/degradation</keyword>
<feature type="transmembrane region" description="Helical" evidence="7">
    <location>
        <begin position="134"/>
        <end position="152"/>
    </location>
</feature>
<evidence type="ECO:0000256" key="2">
    <source>
        <dbReference type="ARBA" id="ARBA00005583"/>
    </source>
</evidence>
<name>A0A8J6T9S8_9DELT</name>
<keyword evidence="4 7" id="KW-0812">Transmembrane</keyword>
<evidence type="ECO:0000256" key="8">
    <source>
        <dbReference type="NCBIfam" id="TIGR00445"/>
    </source>
</evidence>
<evidence type="ECO:0000256" key="4">
    <source>
        <dbReference type="ARBA" id="ARBA00022692"/>
    </source>
</evidence>
<feature type="binding site" evidence="9">
    <location>
        <position position="265"/>
    </location>
    <ligand>
        <name>Mg(2+)</name>
        <dbReference type="ChEBI" id="CHEBI:18420"/>
    </ligand>
</feature>
<dbReference type="GO" id="GO:0051301">
    <property type="term" value="P:cell division"/>
    <property type="evidence" value="ECO:0007669"/>
    <property type="project" value="UniProtKB-KW"/>
</dbReference>
<dbReference type="GO" id="GO:0005886">
    <property type="term" value="C:plasma membrane"/>
    <property type="evidence" value="ECO:0007669"/>
    <property type="project" value="UniProtKB-SubCell"/>
</dbReference>
<feature type="transmembrane region" description="Helical" evidence="7">
    <location>
        <begin position="337"/>
        <end position="356"/>
    </location>
</feature>
<evidence type="ECO:0000256" key="7">
    <source>
        <dbReference type="HAMAP-Rule" id="MF_00038"/>
    </source>
</evidence>
<evidence type="ECO:0000256" key="6">
    <source>
        <dbReference type="ARBA" id="ARBA00023136"/>
    </source>
</evidence>
<keyword evidence="7" id="KW-1003">Cell membrane</keyword>
<proteinExistence type="inferred from homology"/>
<comment type="subcellular location">
    <subcellularLocation>
        <location evidence="7">Cell membrane</location>
        <topology evidence="7">Multi-pass membrane protein</topology>
    </subcellularLocation>
    <subcellularLocation>
        <location evidence="1">Membrane</location>
        <topology evidence="1">Multi-pass membrane protein</topology>
    </subcellularLocation>
</comment>
<feature type="transmembrane region" description="Helical" evidence="7">
    <location>
        <begin position="237"/>
        <end position="254"/>
    </location>
</feature>
<comment type="cofactor">
    <cofactor evidence="7 9">
        <name>Mg(2+)</name>
        <dbReference type="ChEBI" id="CHEBI:18420"/>
    </cofactor>
</comment>
<dbReference type="AlphaFoldDB" id="A0A8J6T9S8"/>
<dbReference type="GO" id="GO:0008963">
    <property type="term" value="F:phospho-N-acetylmuramoyl-pentapeptide-transferase activity"/>
    <property type="evidence" value="ECO:0007669"/>
    <property type="project" value="UniProtKB-UniRule"/>
</dbReference>
<dbReference type="Pfam" id="PF10555">
    <property type="entry name" value="MraY_sig1"/>
    <property type="match status" value="1"/>
</dbReference>
<dbReference type="CDD" id="cd06852">
    <property type="entry name" value="GT_MraY"/>
    <property type="match status" value="1"/>
</dbReference>
<dbReference type="InterPro" id="IPR018480">
    <property type="entry name" value="PNAcMuramoyl-5peptid_Trfase_CS"/>
</dbReference>
<dbReference type="PANTHER" id="PTHR22926:SF5">
    <property type="entry name" value="PHOSPHO-N-ACETYLMURAMOYL-PENTAPEPTIDE-TRANSFERASE HOMOLOG"/>
    <property type="match status" value="1"/>
</dbReference>
<dbReference type="HAMAP" id="MF_00038">
    <property type="entry name" value="MraY"/>
    <property type="match status" value="1"/>
</dbReference>
<dbReference type="EMBL" id="JACNJD010000278">
    <property type="protein sequence ID" value="MBC8178401.1"/>
    <property type="molecule type" value="Genomic_DNA"/>
</dbReference>
<comment type="caution">
    <text evidence="10">The sequence shown here is derived from an EMBL/GenBank/DDBJ whole genome shotgun (WGS) entry which is preliminary data.</text>
</comment>
<evidence type="ECO:0000256" key="5">
    <source>
        <dbReference type="ARBA" id="ARBA00022989"/>
    </source>
</evidence>
<dbReference type="PANTHER" id="PTHR22926">
    <property type="entry name" value="PHOSPHO-N-ACETYLMURAMOYL-PENTAPEPTIDE-TRANSFERASE"/>
    <property type="match status" value="1"/>
</dbReference>
<keyword evidence="7" id="KW-0573">Peptidoglycan synthesis</keyword>
<dbReference type="GO" id="GO:0071555">
    <property type="term" value="P:cell wall organization"/>
    <property type="evidence" value="ECO:0007669"/>
    <property type="project" value="UniProtKB-KW"/>
</dbReference>
<feature type="transmembrane region" description="Helical" evidence="7">
    <location>
        <begin position="22"/>
        <end position="46"/>
    </location>
</feature>
<feature type="transmembrane region" description="Helical" evidence="7">
    <location>
        <begin position="261"/>
        <end position="281"/>
    </location>
</feature>
<reference evidence="10 11" key="1">
    <citation type="submission" date="2020-08" db="EMBL/GenBank/DDBJ databases">
        <title>Bridging the membrane lipid divide: bacteria of the FCB group superphylum have the potential to synthesize archaeal ether lipids.</title>
        <authorList>
            <person name="Villanueva L."/>
            <person name="Von Meijenfeldt F.A.B."/>
            <person name="Westbye A.B."/>
            <person name="Yadav S."/>
            <person name="Hopmans E.C."/>
            <person name="Dutilh B.E."/>
            <person name="Sinninghe Damste J.S."/>
        </authorList>
    </citation>
    <scope>NUCLEOTIDE SEQUENCE [LARGE SCALE GENOMIC DNA]</scope>
    <source>
        <strain evidence="10">NIOZ-UU27</strain>
    </source>
</reference>
<feature type="transmembrane region" description="Helical" evidence="7">
    <location>
        <begin position="172"/>
        <end position="191"/>
    </location>
</feature>
<dbReference type="EC" id="2.7.8.13" evidence="7 8"/>
<feature type="transmembrane region" description="Helical" evidence="7">
    <location>
        <begin position="96"/>
        <end position="114"/>
    </location>
</feature>
<keyword evidence="5 7" id="KW-1133">Transmembrane helix</keyword>
<feature type="transmembrane region" description="Helical" evidence="7">
    <location>
        <begin position="67"/>
        <end position="90"/>
    </location>
</feature>
<keyword evidence="7 9" id="KW-0460">Magnesium</keyword>
<dbReference type="GO" id="GO:0009252">
    <property type="term" value="P:peptidoglycan biosynthetic process"/>
    <property type="evidence" value="ECO:0007669"/>
    <property type="project" value="UniProtKB-UniRule"/>
</dbReference>
<dbReference type="GO" id="GO:0008360">
    <property type="term" value="P:regulation of cell shape"/>
    <property type="evidence" value="ECO:0007669"/>
    <property type="project" value="UniProtKB-KW"/>
</dbReference>
<comment type="similarity">
    <text evidence="2 7">Belongs to the glycosyltransferase 4 family. MraY subfamily.</text>
</comment>
<keyword evidence="7" id="KW-0132">Cell division</keyword>
<keyword evidence="3 7" id="KW-0808">Transferase</keyword>
<dbReference type="UniPathway" id="UPA00219"/>
<keyword evidence="7" id="KW-0133">Cell shape</keyword>
<comment type="catalytic activity">
    <reaction evidence="7">
        <text>UDP-N-acetyl-alpha-D-muramoyl-L-alanyl-gamma-D-glutamyl-meso-2,6-diaminopimeloyl-D-alanyl-D-alanine + di-trans,octa-cis-undecaprenyl phosphate = di-trans,octa-cis-undecaprenyl diphospho-N-acetyl-alpha-D-muramoyl-L-alanyl-D-glutamyl-meso-2,6-diaminopimeloyl-D-alanyl-D-alanine + UMP</text>
        <dbReference type="Rhea" id="RHEA:28386"/>
        <dbReference type="ChEBI" id="CHEBI:57865"/>
        <dbReference type="ChEBI" id="CHEBI:60392"/>
        <dbReference type="ChEBI" id="CHEBI:61386"/>
        <dbReference type="ChEBI" id="CHEBI:61387"/>
        <dbReference type="EC" id="2.7.8.13"/>
    </reaction>
</comment>
<dbReference type="InterPro" id="IPR000715">
    <property type="entry name" value="Glycosyl_transferase_4"/>
</dbReference>
<comment type="function">
    <text evidence="7">Catalyzes the initial step of the lipid cycle reactions in the biosynthesis of the cell wall peptidoglycan: transfers peptidoglycan precursor phospho-MurNAc-pentapeptide from UDP-MurNAc-pentapeptide onto the lipid carrier undecaprenyl phosphate, yielding undecaprenyl-pyrophosphoryl-MurNAc-pentapeptide, known as lipid I.</text>
</comment>
<keyword evidence="7" id="KW-0131">Cell cycle</keyword>
<dbReference type="PROSITE" id="PS01348">
    <property type="entry name" value="MRAY_2"/>
    <property type="match status" value="1"/>
</dbReference>
<evidence type="ECO:0000256" key="1">
    <source>
        <dbReference type="ARBA" id="ARBA00004141"/>
    </source>
</evidence>